<evidence type="ECO:0000256" key="1">
    <source>
        <dbReference type="ARBA" id="ARBA00023002"/>
    </source>
</evidence>
<dbReference type="PANTHER" id="PTHR13847">
    <property type="entry name" value="SARCOSINE DEHYDROGENASE-RELATED"/>
    <property type="match status" value="1"/>
</dbReference>
<protein>
    <submittedName>
        <fullName evidence="3">FAD-binding oxidoreductase</fullName>
    </submittedName>
</protein>
<evidence type="ECO:0000313" key="3">
    <source>
        <dbReference type="EMBL" id="QPC42630.1"/>
    </source>
</evidence>
<keyword evidence="4" id="KW-1185">Reference proteome</keyword>
<dbReference type="KEGG" id="kmn:HW532_07895"/>
<reference evidence="3 4" key="1">
    <citation type="submission" date="2020-06" db="EMBL/GenBank/DDBJ databases">
        <title>Genome sequence of 2 isolates from Red Sea Mangroves.</title>
        <authorList>
            <person name="Sefrji F."/>
            <person name="Michoud G."/>
            <person name="Merlino G."/>
            <person name="Daffonchio D."/>
        </authorList>
    </citation>
    <scope>NUCLEOTIDE SEQUENCE [LARGE SCALE GENOMIC DNA]</scope>
    <source>
        <strain evidence="3 4">R1DC25</strain>
    </source>
</reference>
<dbReference type="Pfam" id="PF01266">
    <property type="entry name" value="DAO"/>
    <property type="match status" value="1"/>
</dbReference>
<feature type="domain" description="FAD dependent oxidoreductase" evidence="2">
    <location>
        <begin position="38"/>
        <end position="389"/>
    </location>
</feature>
<accession>A0A7S8HBI4</accession>
<dbReference type="AlphaFoldDB" id="A0A7S8HBI4"/>
<dbReference type="Proteomes" id="UP000593594">
    <property type="component" value="Chromosome"/>
</dbReference>
<dbReference type="InterPro" id="IPR036188">
    <property type="entry name" value="FAD/NAD-bd_sf"/>
</dbReference>
<dbReference type="GO" id="GO:0005737">
    <property type="term" value="C:cytoplasm"/>
    <property type="evidence" value="ECO:0007669"/>
    <property type="project" value="TreeGrafter"/>
</dbReference>
<dbReference type="InterPro" id="IPR006076">
    <property type="entry name" value="FAD-dep_OxRdtase"/>
</dbReference>
<dbReference type="GO" id="GO:0016491">
    <property type="term" value="F:oxidoreductase activity"/>
    <property type="evidence" value="ECO:0007669"/>
    <property type="project" value="UniProtKB-KW"/>
</dbReference>
<dbReference type="EMBL" id="CP058214">
    <property type="protein sequence ID" value="QPC42630.1"/>
    <property type="molecule type" value="Genomic_DNA"/>
</dbReference>
<dbReference type="RefSeq" id="WP_213163865.1">
    <property type="nucleotide sequence ID" value="NZ_CP058214.1"/>
</dbReference>
<proteinExistence type="predicted"/>
<dbReference type="Gene3D" id="3.50.50.60">
    <property type="entry name" value="FAD/NAD(P)-binding domain"/>
    <property type="match status" value="1"/>
</dbReference>
<sequence length="437" mass="47185">MTQIRELQAPTLPRSLWAATAVAPKRFDALEDDIATEVAVVGGGFTGLSTALHLSERGIDVAVIEAAEPGWGASGRNGGQVIPGLKYDPDELEAMFGADLGGRMAKAAGEAPDVVFDIVARYGLDCEADRRGWIQAAFGRKSLETLTRRARQWQARGVAARALDGAEATRLIGGKGYVGGWADPRGGGLQPLSYARELARVAAGNGARIFAATPATKLSRSAKGWRVETPGGSVTAATVILATNGYTDALWPGLERSVIPVYSFQIATVPLSENLRRTVLPEGHVVSDSRRLLRYFRLDSHGRLLMGGRSPFTDRPTFEDGRTLKGWIEEMFPQLGDVEMEYVWSGRVAVTADHLPHLNALAPGVYAALGFNGRGVAMTTQMGRILADLASGTPAEELPFPVTSVQPIRFHGFYRPVLEGLVRYYRLRDRWEAAKTA</sequence>
<evidence type="ECO:0000259" key="2">
    <source>
        <dbReference type="Pfam" id="PF01266"/>
    </source>
</evidence>
<dbReference type="PRINTS" id="PR00420">
    <property type="entry name" value="RNGMNOXGNASE"/>
</dbReference>
<evidence type="ECO:0000313" key="4">
    <source>
        <dbReference type="Proteomes" id="UP000593594"/>
    </source>
</evidence>
<name>A0A7S8HBI4_9HYPH</name>
<keyword evidence="1" id="KW-0560">Oxidoreductase</keyword>
<dbReference type="Gene3D" id="3.30.9.10">
    <property type="entry name" value="D-Amino Acid Oxidase, subunit A, domain 2"/>
    <property type="match status" value="1"/>
</dbReference>
<organism evidence="3 4">
    <name type="scientific">Kaustia mangrovi</name>
    <dbReference type="NCBI Taxonomy" id="2593653"/>
    <lineage>
        <taxon>Bacteria</taxon>
        <taxon>Pseudomonadati</taxon>
        <taxon>Pseudomonadota</taxon>
        <taxon>Alphaproteobacteria</taxon>
        <taxon>Hyphomicrobiales</taxon>
        <taxon>Parvibaculaceae</taxon>
        <taxon>Kaustia</taxon>
    </lineage>
</organism>
<dbReference type="SUPFAM" id="SSF51905">
    <property type="entry name" value="FAD/NAD(P)-binding domain"/>
    <property type="match status" value="1"/>
</dbReference>
<gene>
    <name evidence="3" type="ORF">HW532_07895</name>
</gene>
<dbReference type="PANTHER" id="PTHR13847:SF281">
    <property type="entry name" value="FAD DEPENDENT OXIDOREDUCTASE DOMAIN-CONTAINING PROTEIN"/>
    <property type="match status" value="1"/>
</dbReference>